<dbReference type="Gene3D" id="3.40.50.300">
    <property type="entry name" value="P-loop containing nucleotide triphosphate hydrolases"/>
    <property type="match status" value="1"/>
</dbReference>
<dbReference type="EMBL" id="CZKA01000085">
    <property type="protein sequence ID" value="CUR60951.1"/>
    <property type="molecule type" value="Genomic_DNA"/>
</dbReference>
<proteinExistence type="predicted"/>
<sequence>MTRRVFLHIGLPKTGTTYLQDVAWANKAALGKAGLLLPGAHQRRHLLASLDVRQDPALARRSGDVSQPWQDLVTEARAWPGDVLVSHEFFCAASASQVRRMVDDFPDAEVHVILTARAMVDLGISRWQEWVRNGGTQDIDSFPPRSTYDPTDEWGWGSSDLADVLGRWGEVVPAPRVHVLPMASGHGSSEELWVRFASVLGVESVRVRTERGTANRSMGVVETEVLRRINPHLTEFRSAGDRGRWIRSYLAMPDVIPATSERFRPGPETLADLARRGERALEILTAGEYDVAGDLALLTPSDVSGHRHPSEVSEAEMLDVSVRVVAALMGKVRGVTRERNELATVLGSQRRRVSVARIVSAIRSRFSRG</sequence>
<dbReference type="AlphaFoldDB" id="A0A2P2CGC2"/>
<dbReference type="SUPFAM" id="SSF52540">
    <property type="entry name" value="P-loop containing nucleoside triphosphate hydrolases"/>
    <property type="match status" value="1"/>
</dbReference>
<protein>
    <recommendedName>
        <fullName evidence="2">Sulfotransferase family protein</fullName>
    </recommendedName>
</protein>
<evidence type="ECO:0008006" key="2">
    <source>
        <dbReference type="Google" id="ProtNLM"/>
    </source>
</evidence>
<dbReference type="InterPro" id="IPR027417">
    <property type="entry name" value="P-loop_NTPase"/>
</dbReference>
<accession>A0A2P2CGC2</accession>
<name>A0A2P2CGC2_9ZZZZ</name>
<gene>
    <name evidence="1" type="ORF">NOCA290070</name>
</gene>
<evidence type="ECO:0000313" key="1">
    <source>
        <dbReference type="EMBL" id="CUR60951.1"/>
    </source>
</evidence>
<organism evidence="1">
    <name type="scientific">metagenome</name>
    <dbReference type="NCBI Taxonomy" id="256318"/>
    <lineage>
        <taxon>unclassified sequences</taxon>
        <taxon>metagenomes</taxon>
    </lineage>
</organism>
<reference evidence="1" key="1">
    <citation type="submission" date="2015-08" db="EMBL/GenBank/DDBJ databases">
        <authorList>
            <person name="Babu N.S."/>
            <person name="Beckwith C.J."/>
            <person name="Beseler K.G."/>
            <person name="Brison A."/>
            <person name="Carone J.V."/>
            <person name="Caskin T.P."/>
            <person name="Diamond M."/>
            <person name="Durham M.E."/>
            <person name="Foxe J.M."/>
            <person name="Go M."/>
            <person name="Henderson B.A."/>
            <person name="Jones I.B."/>
            <person name="McGettigan J.A."/>
            <person name="Micheletti S.J."/>
            <person name="Nasrallah M.E."/>
            <person name="Ortiz D."/>
            <person name="Piller C.R."/>
            <person name="Privatt S.R."/>
            <person name="Schneider S.L."/>
            <person name="Sharp S."/>
            <person name="Smith T.C."/>
            <person name="Stanton J.D."/>
            <person name="Ullery H.E."/>
            <person name="Wilson R.J."/>
            <person name="Serrano M.G."/>
            <person name="Buck G."/>
            <person name="Lee V."/>
            <person name="Wang Y."/>
            <person name="Carvalho R."/>
            <person name="Voegtly L."/>
            <person name="Shi R."/>
            <person name="Duckworth R."/>
            <person name="Johnson A."/>
            <person name="Loviza R."/>
            <person name="Walstead R."/>
            <person name="Shah Z."/>
            <person name="Kiflezghi M."/>
            <person name="Wade K."/>
            <person name="Ball S.L."/>
            <person name="Bradley K.W."/>
            <person name="Asai D.J."/>
            <person name="Bowman C.A."/>
            <person name="Russell D.A."/>
            <person name="Pope W.H."/>
            <person name="Jacobs-Sera D."/>
            <person name="Hendrix R.W."/>
            <person name="Hatfull G.F."/>
        </authorList>
    </citation>
    <scope>NUCLEOTIDE SEQUENCE</scope>
</reference>